<evidence type="ECO:0000313" key="4">
    <source>
        <dbReference type="EMBL" id="SFO66656.1"/>
    </source>
</evidence>
<name>A0A1I5J2L3_9BACT</name>
<gene>
    <name evidence="4" type="ORF">SAMN04488519_1111</name>
</gene>
<proteinExistence type="predicted"/>
<evidence type="ECO:0008006" key="6">
    <source>
        <dbReference type="Google" id="ProtNLM"/>
    </source>
</evidence>
<dbReference type="Pfam" id="PF18657">
    <property type="entry name" value="YDG"/>
    <property type="match status" value="1"/>
</dbReference>
<dbReference type="InterPro" id="IPR041286">
    <property type="entry name" value="MBG_2"/>
</dbReference>
<feature type="chain" id="PRO_5011459298" description="MBG domain-containing protein" evidence="1">
    <location>
        <begin position="28"/>
        <end position="507"/>
    </location>
</feature>
<accession>A0A1I5J2L3</accession>
<keyword evidence="5" id="KW-1185">Reference proteome</keyword>
<evidence type="ECO:0000256" key="1">
    <source>
        <dbReference type="SAM" id="SignalP"/>
    </source>
</evidence>
<dbReference type="STRING" id="226506.SAMN04488519_1111"/>
<keyword evidence="1" id="KW-0732">Signal</keyword>
<reference evidence="5" key="1">
    <citation type="submission" date="2016-10" db="EMBL/GenBank/DDBJ databases">
        <authorList>
            <person name="Varghese N."/>
            <person name="Submissions S."/>
        </authorList>
    </citation>
    <scope>NUCLEOTIDE SEQUENCE [LARGE SCALE GENOMIC DNA]</scope>
    <source>
        <strain evidence="5">DSM 15282</strain>
    </source>
</reference>
<evidence type="ECO:0000313" key="5">
    <source>
        <dbReference type="Proteomes" id="UP000199564"/>
    </source>
</evidence>
<protein>
    <recommendedName>
        <fullName evidence="6">MBG domain-containing protein</fullName>
    </recommendedName>
</protein>
<organism evidence="4 5">
    <name type="scientific">Algoriphagus ornithinivorans</name>
    <dbReference type="NCBI Taxonomy" id="226506"/>
    <lineage>
        <taxon>Bacteria</taxon>
        <taxon>Pseudomonadati</taxon>
        <taxon>Bacteroidota</taxon>
        <taxon>Cytophagia</taxon>
        <taxon>Cytophagales</taxon>
        <taxon>Cyclobacteriaceae</taxon>
        <taxon>Algoriphagus</taxon>
    </lineage>
</organism>
<evidence type="ECO:0000259" key="3">
    <source>
        <dbReference type="Pfam" id="PF18676"/>
    </source>
</evidence>
<evidence type="ECO:0000259" key="2">
    <source>
        <dbReference type="Pfam" id="PF18657"/>
    </source>
</evidence>
<feature type="non-terminal residue" evidence="4">
    <location>
        <position position="507"/>
    </location>
</feature>
<feature type="domain" description="MBG" evidence="3">
    <location>
        <begin position="406"/>
        <end position="478"/>
    </location>
</feature>
<feature type="signal peptide" evidence="1">
    <location>
        <begin position="1"/>
        <end position="27"/>
    </location>
</feature>
<dbReference type="Pfam" id="PF18676">
    <property type="entry name" value="MBG_2"/>
    <property type="match status" value="1"/>
</dbReference>
<feature type="domain" description="YDG" evidence="2">
    <location>
        <begin position="314"/>
        <end position="392"/>
    </location>
</feature>
<dbReference type="AlphaFoldDB" id="A0A1I5J2L3"/>
<sequence>MDTILPKIARLFSLVLLLLCFSSFSEALGQATVTTDKDDYAPGEYVIITGTGWQPGERVDFHFEETPKPETCSNSHDNYAIADPNGNIYYDGFLIKINHLGVHFVLTATGESSGRTAVTEFTDGNVQFRSSGLPNGISVSVTVTYTPATPSNATQITQIITFNSQSNGGVAAKDGTQIFWSFSNPSNYYWDGQGNYSQGFTVNGNYTGSNGILGTYLGCTTTSVTNPGDYNNTYGFDATFSVTGSGSGSLTYQWEEFNGAWTPISNGGIYSGATTNTLTLTTPGVALSGRRYRVVVTGACGSATSDGNATLTITPKTLTGAFTADNKVYDGTTSANVLGRILNGVLAGDVGNVSLSGGTATFATASVGNGKTVTLTGATLSGSAAGNYNLTSVGTTTANITPKSAIVTPDANTKEYGSADPALTGTLVGFLAGDNVTAVYSREAGETVLGGPYEISAELSPAGVLSNYDITYNTAEFTITTKSASVTPDANTKEYGSADPALTGTLV</sequence>
<dbReference type="Proteomes" id="UP000199564">
    <property type="component" value="Unassembled WGS sequence"/>
</dbReference>
<dbReference type="InterPro" id="IPR041248">
    <property type="entry name" value="YDG"/>
</dbReference>
<dbReference type="EMBL" id="FOVW01000011">
    <property type="protein sequence ID" value="SFO66656.1"/>
    <property type="molecule type" value="Genomic_DNA"/>
</dbReference>
<dbReference type="RefSeq" id="WP_091655266.1">
    <property type="nucleotide sequence ID" value="NZ_FOVW01000011.1"/>
</dbReference>